<evidence type="ECO:0000256" key="2">
    <source>
        <dbReference type="ARBA" id="ARBA00022695"/>
    </source>
</evidence>
<keyword evidence="7" id="KW-0255">Endonuclease</keyword>
<dbReference type="RefSeq" id="WP_154670266.1">
    <property type="nucleotide sequence ID" value="NZ_JAJCIQ010000002.1"/>
</dbReference>
<gene>
    <name evidence="12" type="ORF">LIZ65_04960</name>
</gene>
<keyword evidence="13" id="KW-1185">Reference proteome</keyword>
<accession>A0ABS8DDY1</accession>
<keyword evidence="8" id="KW-0378">Hydrolase</keyword>
<evidence type="ECO:0000256" key="3">
    <source>
        <dbReference type="ARBA" id="ARBA00022705"/>
    </source>
</evidence>
<evidence type="ECO:0000313" key="12">
    <source>
        <dbReference type="EMBL" id="MCB7386630.1"/>
    </source>
</evidence>
<keyword evidence="5" id="KW-0479">Metal-binding</keyword>
<evidence type="ECO:0000259" key="11">
    <source>
        <dbReference type="PROSITE" id="PS52020"/>
    </source>
</evidence>
<protein>
    <submittedName>
        <fullName evidence="12">Replication protein</fullName>
    </submittedName>
</protein>
<evidence type="ECO:0000313" key="13">
    <source>
        <dbReference type="Proteomes" id="UP001299546"/>
    </source>
</evidence>
<keyword evidence="10" id="KW-0238">DNA-binding</keyword>
<keyword evidence="1" id="KW-0808">Transferase</keyword>
<proteinExistence type="predicted"/>
<keyword evidence="9" id="KW-0190">Covalent protein-DNA linkage</keyword>
<keyword evidence="4" id="KW-0540">Nuclease</keyword>
<sequence length="294" mass="34453">MADEKGSLFHTHILAVFSSRVRFSMIKRYFPEAHVDRCRGTISDSVAYINKTGKWEHDSKHGTKIEGSFEEFGTQPPDSKGKRHDMSELYQMVLDDMTNAEILAVNQDYILQIDKLDKVRTTILTERFKNTVRLDLEVVYISGATGTGKTRGVLEQNGYVNVYRVTDYLHPFDSYNCQSVIAFDEFRSSLKLKEMLLYCDIYPIELPSRYSNKFACYNKIYIISNWVLEKQYSEIQREDKESWQAFLRRIHKVVHYEDTGEVMVYNSVKEYLERDTGFHTLSESEQCRLPFDNK</sequence>
<keyword evidence="6" id="KW-0547">Nucleotide-binding</keyword>
<evidence type="ECO:0000256" key="7">
    <source>
        <dbReference type="ARBA" id="ARBA00022759"/>
    </source>
</evidence>
<dbReference type="Gene3D" id="3.40.1310.20">
    <property type="match status" value="1"/>
</dbReference>
<dbReference type="EMBL" id="JAJCIS010000002">
    <property type="protein sequence ID" value="MCB7386630.1"/>
    <property type="molecule type" value="Genomic_DNA"/>
</dbReference>
<evidence type="ECO:0000256" key="9">
    <source>
        <dbReference type="ARBA" id="ARBA00023124"/>
    </source>
</evidence>
<reference evidence="12 13" key="1">
    <citation type="submission" date="2021-10" db="EMBL/GenBank/DDBJ databases">
        <title>Collection of gut derived symbiotic bacterial strains cultured from healthy donors.</title>
        <authorList>
            <person name="Lin H."/>
            <person name="Littmann E."/>
            <person name="Kohout C."/>
            <person name="Pamer E.G."/>
        </authorList>
    </citation>
    <scope>NUCLEOTIDE SEQUENCE [LARGE SCALE GENOMIC DNA]</scope>
    <source>
        <strain evidence="12 13">DFI.1.165</strain>
    </source>
</reference>
<evidence type="ECO:0000256" key="6">
    <source>
        <dbReference type="ARBA" id="ARBA00022741"/>
    </source>
</evidence>
<evidence type="ECO:0000256" key="1">
    <source>
        <dbReference type="ARBA" id="ARBA00022679"/>
    </source>
</evidence>
<dbReference type="InterPro" id="IPR049912">
    <property type="entry name" value="CRESS_DNA_REP"/>
</dbReference>
<keyword evidence="2" id="KW-0548">Nucleotidyltransferase</keyword>
<dbReference type="PROSITE" id="PS52020">
    <property type="entry name" value="CRESS_DNA_REP"/>
    <property type="match status" value="1"/>
</dbReference>
<evidence type="ECO:0000256" key="4">
    <source>
        <dbReference type="ARBA" id="ARBA00022722"/>
    </source>
</evidence>
<comment type="caution">
    <text evidence="12">The sequence shown here is derived from an EMBL/GenBank/DDBJ whole genome shotgun (WGS) entry which is preliminary data.</text>
</comment>
<keyword evidence="3" id="KW-0235">DNA replication</keyword>
<evidence type="ECO:0000256" key="10">
    <source>
        <dbReference type="ARBA" id="ARBA00023125"/>
    </source>
</evidence>
<name>A0ABS8DDY1_9FIRM</name>
<evidence type="ECO:0000256" key="5">
    <source>
        <dbReference type="ARBA" id="ARBA00022723"/>
    </source>
</evidence>
<feature type="domain" description="CRESS-DNA virus Rep endonuclease" evidence="11">
    <location>
        <begin position="1"/>
        <end position="64"/>
    </location>
</feature>
<organism evidence="12 13">
    <name type="scientific">Bariatricus massiliensis</name>
    <dbReference type="NCBI Taxonomy" id="1745713"/>
    <lineage>
        <taxon>Bacteria</taxon>
        <taxon>Bacillati</taxon>
        <taxon>Bacillota</taxon>
        <taxon>Clostridia</taxon>
        <taxon>Lachnospirales</taxon>
        <taxon>Lachnospiraceae</taxon>
        <taxon>Bariatricus</taxon>
    </lineage>
</organism>
<evidence type="ECO:0000256" key="8">
    <source>
        <dbReference type="ARBA" id="ARBA00022801"/>
    </source>
</evidence>
<dbReference type="Proteomes" id="UP001299546">
    <property type="component" value="Unassembled WGS sequence"/>
</dbReference>